<dbReference type="AlphaFoldDB" id="A0AAD0KRL3"/>
<comment type="similarity">
    <text evidence="1 5">Belongs to the FliD family.</text>
</comment>
<keyword evidence="3" id="KW-0175">Coiled coil</keyword>
<dbReference type="GO" id="GO:0009424">
    <property type="term" value="C:bacterial-type flagellum hook"/>
    <property type="evidence" value="ECO:0007669"/>
    <property type="project" value="UniProtKB-UniRule"/>
</dbReference>
<evidence type="ECO:0000313" key="8">
    <source>
        <dbReference type="EMBL" id="AWV36113.1"/>
    </source>
</evidence>
<proteinExistence type="inferred from homology"/>
<dbReference type="GO" id="GO:0071973">
    <property type="term" value="P:bacterial-type flagellum-dependent cell motility"/>
    <property type="evidence" value="ECO:0007669"/>
    <property type="project" value="TreeGrafter"/>
</dbReference>
<keyword evidence="4 5" id="KW-0975">Bacterial flagellum</keyword>
<protein>
    <recommendedName>
        <fullName evidence="5">Flagellar hook-associated protein 2</fullName>
        <shortName evidence="5">HAP2</shortName>
    </recommendedName>
    <alternativeName>
        <fullName evidence="5">Flagellar cap protein</fullName>
    </alternativeName>
</protein>
<keyword evidence="8" id="KW-0282">Flagellum</keyword>
<gene>
    <name evidence="9" type="ORF">BSK47_22275</name>
    <name evidence="8" type="ORF">CD191_27855</name>
</gene>
<keyword evidence="8" id="KW-0966">Cell projection</keyword>
<accession>A0AAD0KRL3</accession>
<keyword evidence="8" id="KW-0969">Cilium</keyword>
<reference evidence="8 11" key="2">
    <citation type="submission" date="2017-06" db="EMBL/GenBank/DDBJ databases">
        <title>Complete genome sequence of Paenibacillus odorifer CBA7130.</title>
        <authorList>
            <person name="Nam Y.-D."/>
            <person name="Kang J."/>
            <person name="Chung W.-H."/>
        </authorList>
    </citation>
    <scope>NUCLEOTIDE SEQUENCE [LARGE SCALE GENOMIC DNA]</scope>
    <source>
        <strain evidence="8 11">CBA7130</strain>
    </source>
</reference>
<sequence>MRVSGLSSGIDVDSIVKEMMTAKREPLNKLNQQKTILGWQRDSYREFNAKLVDLKMNKLIKWNTASQMNSQKAIVSGNTSAIRAEATAAANGVEMSVTVEKLASKSSLDSTTKLTTSSGTGKATLNTLLSDLVSSTTSPFELVIDGGETITFTSEDTISTAMARINNSSANVTAVFDEVSGKLSIKANKYGTDNVIENDKLSGSFLDLMNMDRNDPSSFHGAADALIKVKTSGVEEEYTSNSNTLTINGVELTLLAKSDTTGGVSTISTQTSPDKSMETIKAFVETYNDLISLMANKIGEEKYRAYTPLTDEQKAAMTDKDIELWEEKAKSGLLKNDSILSTAISDLRSAITSKLGDLSSIGITTGQYFENGKLYLDEDKLKQAILTNPQKVNDLFRGTAIDKTGGIFGAVSNAADKALDKIVLKAGTSKYSTDIKSVYKTESVMGRMLKDYDSRISNLQDRLNDLETRYYKQFTAMETAMNKYNSQSSSLTSLLSS</sequence>
<evidence type="ECO:0000313" key="9">
    <source>
        <dbReference type="EMBL" id="OME14997.1"/>
    </source>
</evidence>
<evidence type="ECO:0000256" key="5">
    <source>
        <dbReference type="RuleBase" id="RU362066"/>
    </source>
</evidence>
<dbReference type="Proteomes" id="UP000187323">
    <property type="component" value="Unassembled WGS sequence"/>
</dbReference>
<evidence type="ECO:0000256" key="2">
    <source>
        <dbReference type="ARBA" id="ARBA00011255"/>
    </source>
</evidence>
<comment type="function">
    <text evidence="5">Required for morphogenesis and for the elongation of the flagellar filament by facilitating polymerization of the flagellin monomers at the tip of growing filament. Forms a capping structure, which prevents flagellin subunits (transported through the central channel of the flagellum) from leaking out without polymerization at the distal end.</text>
</comment>
<dbReference type="GO" id="GO:0007155">
    <property type="term" value="P:cell adhesion"/>
    <property type="evidence" value="ECO:0007669"/>
    <property type="project" value="InterPro"/>
</dbReference>
<dbReference type="EMBL" id="CP021965">
    <property type="protein sequence ID" value="AWV36113.1"/>
    <property type="molecule type" value="Genomic_DNA"/>
</dbReference>
<dbReference type="Proteomes" id="UP000249163">
    <property type="component" value="Chromosome"/>
</dbReference>
<dbReference type="PANTHER" id="PTHR30288">
    <property type="entry name" value="FLAGELLAR CAP/ASSEMBLY PROTEIN FLID"/>
    <property type="match status" value="1"/>
</dbReference>
<feature type="domain" description="Flagellar hook-associated protein 2 C-terminal" evidence="7">
    <location>
        <begin position="222"/>
        <end position="486"/>
    </location>
</feature>
<evidence type="ECO:0000256" key="1">
    <source>
        <dbReference type="ARBA" id="ARBA00009764"/>
    </source>
</evidence>
<dbReference type="InterPro" id="IPR010809">
    <property type="entry name" value="FliD_C"/>
</dbReference>
<comment type="subcellular location">
    <subcellularLocation>
        <location evidence="5">Secreted</location>
    </subcellularLocation>
    <subcellularLocation>
        <location evidence="5">Bacterial flagellum</location>
    </subcellularLocation>
</comment>
<evidence type="ECO:0000259" key="7">
    <source>
        <dbReference type="Pfam" id="PF07195"/>
    </source>
</evidence>
<dbReference type="GO" id="GO:0005576">
    <property type="term" value="C:extracellular region"/>
    <property type="evidence" value="ECO:0007669"/>
    <property type="project" value="UniProtKB-SubCell"/>
</dbReference>
<comment type="subunit">
    <text evidence="2 5">Homopentamer.</text>
</comment>
<evidence type="ECO:0000313" key="11">
    <source>
        <dbReference type="Proteomes" id="UP000249163"/>
    </source>
</evidence>
<dbReference type="InterPro" id="IPR003481">
    <property type="entry name" value="FliD_N"/>
</dbReference>
<dbReference type="RefSeq" id="WP_076137250.1">
    <property type="nucleotide sequence ID" value="NZ_CP021965.1"/>
</dbReference>
<dbReference type="Pfam" id="PF07195">
    <property type="entry name" value="FliD_C"/>
    <property type="match status" value="1"/>
</dbReference>
<evidence type="ECO:0000256" key="4">
    <source>
        <dbReference type="ARBA" id="ARBA00023143"/>
    </source>
</evidence>
<evidence type="ECO:0000313" key="10">
    <source>
        <dbReference type="Proteomes" id="UP000187323"/>
    </source>
</evidence>
<keyword evidence="5" id="KW-0964">Secreted</keyword>
<evidence type="ECO:0000259" key="6">
    <source>
        <dbReference type="Pfam" id="PF02465"/>
    </source>
</evidence>
<dbReference type="InterPro" id="IPR040026">
    <property type="entry name" value="FliD"/>
</dbReference>
<evidence type="ECO:0000256" key="3">
    <source>
        <dbReference type="ARBA" id="ARBA00023054"/>
    </source>
</evidence>
<dbReference type="Pfam" id="PF02465">
    <property type="entry name" value="FliD_N"/>
    <property type="match status" value="1"/>
</dbReference>
<organism evidence="8 11">
    <name type="scientific">Paenibacillus odorifer</name>
    <dbReference type="NCBI Taxonomy" id="189426"/>
    <lineage>
        <taxon>Bacteria</taxon>
        <taxon>Bacillati</taxon>
        <taxon>Bacillota</taxon>
        <taxon>Bacilli</taxon>
        <taxon>Bacillales</taxon>
        <taxon>Paenibacillaceae</taxon>
        <taxon>Paenibacillus</taxon>
    </lineage>
</organism>
<dbReference type="PANTHER" id="PTHR30288:SF0">
    <property type="entry name" value="FLAGELLAR HOOK-ASSOCIATED PROTEIN 2"/>
    <property type="match status" value="1"/>
</dbReference>
<feature type="domain" description="Flagellar hook-associated protein 2 N-terminal" evidence="6">
    <location>
        <begin position="8"/>
        <end position="105"/>
    </location>
</feature>
<name>A0AAD0KRL3_9BACL</name>
<dbReference type="EMBL" id="MPTO01000023">
    <property type="protein sequence ID" value="OME14997.1"/>
    <property type="molecule type" value="Genomic_DNA"/>
</dbReference>
<reference evidence="9 10" key="1">
    <citation type="submission" date="2016-10" db="EMBL/GenBank/DDBJ databases">
        <title>Paenibacillus species isolates.</title>
        <authorList>
            <person name="Beno S.M."/>
        </authorList>
    </citation>
    <scope>NUCLEOTIDE SEQUENCE [LARGE SCALE GENOMIC DNA]</scope>
    <source>
        <strain evidence="9 10">FSL H7-0918</strain>
    </source>
</reference>
<dbReference type="GO" id="GO:0009421">
    <property type="term" value="C:bacterial-type flagellum filament cap"/>
    <property type="evidence" value="ECO:0007669"/>
    <property type="project" value="InterPro"/>
</dbReference>